<dbReference type="Pfam" id="PF00512">
    <property type="entry name" value="HisKA"/>
    <property type="match status" value="1"/>
</dbReference>
<dbReference type="Proteomes" id="UP000821846">
    <property type="component" value="Unassembled WGS sequence"/>
</dbReference>
<dbReference type="EMBL" id="JAAWUZ010000014">
    <property type="protein sequence ID" value="NSG29773.1"/>
    <property type="molecule type" value="Genomic_DNA"/>
</dbReference>
<feature type="transmembrane region" description="Helical" evidence="8">
    <location>
        <begin position="12"/>
        <end position="35"/>
    </location>
</feature>
<dbReference type="InterPro" id="IPR003594">
    <property type="entry name" value="HATPase_dom"/>
</dbReference>
<sequence>MKNKYRRLKWKMMLQTMGIMMMSLVVGKMIITLILDGLFQGKLSNLIIGILMKMNLSQAEADVIYQNIFRANRDVFQWIGFMLLFLVGYYAALSKTANYLKNIGDGIDNVLSNSKQPIELETELEPIAEKLNTMKMTLARKERMAQESEQRKNDLVVYLAHDLKTPLTSVIAYLSMLDEKPDMPPEERKKYIHIAHTKAIRLSELISEFFEITKFNLQNIRLEKETINLSLMLEQIMDEFYAVFADNNLTGNIYTEEDLMVEGDPDKLARVFDNLLRNAVAYSYRGTNIDVRAYGEGVAVVIVFSNQGEPIPKQKLQTVFEKFYRADNSRSSQTGGAGLGLSVAKEIVELHEGTIEAFSDIQSTRFVVRLKRLLPKGQRQSGGVI</sequence>
<dbReference type="SMART" id="SM00387">
    <property type="entry name" value="HATPase_c"/>
    <property type="match status" value="1"/>
</dbReference>
<keyword evidence="7" id="KW-0902">Two-component regulatory system</keyword>
<evidence type="ECO:0000256" key="8">
    <source>
        <dbReference type="SAM" id="Phobius"/>
    </source>
</evidence>
<proteinExistence type="predicted"/>
<comment type="catalytic activity">
    <reaction evidence="1">
        <text>ATP + protein L-histidine = ADP + protein N-phospho-L-histidine.</text>
        <dbReference type="EC" id="2.7.13.3"/>
    </reaction>
</comment>
<accession>A0ABX2GVZ8</accession>
<evidence type="ECO:0000259" key="9">
    <source>
        <dbReference type="PROSITE" id="PS50109"/>
    </source>
</evidence>
<dbReference type="InterPro" id="IPR036890">
    <property type="entry name" value="HATPase_C_sf"/>
</dbReference>
<comment type="subcellular location">
    <subcellularLocation>
        <location evidence="2">Membrane</location>
    </subcellularLocation>
</comment>
<dbReference type="Gene3D" id="1.10.287.130">
    <property type="match status" value="1"/>
</dbReference>
<keyword evidence="5" id="KW-0808">Transferase</keyword>
<keyword evidence="6 10" id="KW-0418">Kinase</keyword>
<evidence type="ECO:0000256" key="3">
    <source>
        <dbReference type="ARBA" id="ARBA00012438"/>
    </source>
</evidence>
<evidence type="ECO:0000256" key="4">
    <source>
        <dbReference type="ARBA" id="ARBA00022553"/>
    </source>
</evidence>
<dbReference type="RefSeq" id="WP_173866051.1">
    <property type="nucleotide sequence ID" value="NZ_JAAWUU010000013.1"/>
</dbReference>
<evidence type="ECO:0000256" key="5">
    <source>
        <dbReference type="ARBA" id="ARBA00022679"/>
    </source>
</evidence>
<evidence type="ECO:0000256" key="7">
    <source>
        <dbReference type="ARBA" id="ARBA00023012"/>
    </source>
</evidence>
<dbReference type="PANTHER" id="PTHR45453">
    <property type="entry name" value="PHOSPHATE REGULON SENSOR PROTEIN PHOR"/>
    <property type="match status" value="1"/>
</dbReference>
<dbReference type="InterPro" id="IPR036097">
    <property type="entry name" value="HisK_dim/P_sf"/>
</dbReference>
<dbReference type="InterPro" id="IPR005467">
    <property type="entry name" value="His_kinase_dom"/>
</dbReference>
<dbReference type="InterPro" id="IPR050351">
    <property type="entry name" value="BphY/WalK/GraS-like"/>
</dbReference>
<keyword evidence="4" id="KW-0597">Phosphoprotein</keyword>
<dbReference type="SUPFAM" id="SSF55874">
    <property type="entry name" value="ATPase domain of HSP90 chaperone/DNA topoisomerase II/histidine kinase"/>
    <property type="match status" value="1"/>
</dbReference>
<feature type="domain" description="Histidine kinase" evidence="9">
    <location>
        <begin position="158"/>
        <end position="374"/>
    </location>
</feature>
<evidence type="ECO:0000313" key="10">
    <source>
        <dbReference type="EMBL" id="NSG29773.1"/>
    </source>
</evidence>
<dbReference type="PRINTS" id="PR00344">
    <property type="entry name" value="BCTRLSENSOR"/>
</dbReference>
<dbReference type="GO" id="GO:0016301">
    <property type="term" value="F:kinase activity"/>
    <property type="evidence" value="ECO:0007669"/>
    <property type="project" value="UniProtKB-KW"/>
</dbReference>
<dbReference type="InterPro" id="IPR003661">
    <property type="entry name" value="HisK_dim/P_dom"/>
</dbReference>
<protein>
    <recommendedName>
        <fullName evidence="3">histidine kinase</fullName>
        <ecNumber evidence="3">2.7.13.3</ecNumber>
    </recommendedName>
</protein>
<dbReference type="SUPFAM" id="SSF47384">
    <property type="entry name" value="Homodimeric domain of signal transducing histidine kinase"/>
    <property type="match status" value="1"/>
</dbReference>
<organism evidence="10 11">
    <name type="scientific">Faecalicatena fissicatena</name>
    <dbReference type="NCBI Taxonomy" id="290055"/>
    <lineage>
        <taxon>Bacteria</taxon>
        <taxon>Bacillati</taxon>
        <taxon>Bacillota</taxon>
        <taxon>Clostridia</taxon>
        <taxon>Lachnospirales</taxon>
        <taxon>Lachnospiraceae</taxon>
        <taxon>Faecalicatena</taxon>
    </lineage>
</organism>
<name>A0ABX2GVZ8_9FIRM</name>
<dbReference type="CDD" id="cd00082">
    <property type="entry name" value="HisKA"/>
    <property type="match status" value="1"/>
</dbReference>
<comment type="caution">
    <text evidence="10">The sequence shown here is derived from an EMBL/GenBank/DDBJ whole genome shotgun (WGS) entry which is preliminary data.</text>
</comment>
<keyword evidence="8" id="KW-0472">Membrane</keyword>
<reference evidence="10 11" key="1">
    <citation type="journal article" date="2020" name="Cell Host Microbe">
        <title>Functional and Genomic Variation between Human-Derived Isolates of Lachnospiraceae Reveals Inter- and Intra-Species Diversity.</title>
        <authorList>
            <person name="Sorbara M.T."/>
            <person name="Littmann E.R."/>
            <person name="Fontana E."/>
            <person name="Moody T.U."/>
            <person name="Kohout C.E."/>
            <person name="Gjonbalaj M."/>
            <person name="Eaton V."/>
            <person name="Seok R."/>
            <person name="Leiner I.M."/>
            <person name="Pamer E.G."/>
        </authorList>
    </citation>
    <scope>NUCLEOTIDE SEQUENCE [LARGE SCALE GENOMIC DNA]</scope>
    <source>
        <strain evidence="10 11">MSK.14.16</strain>
    </source>
</reference>
<evidence type="ECO:0000313" key="11">
    <source>
        <dbReference type="Proteomes" id="UP000821846"/>
    </source>
</evidence>
<keyword evidence="8" id="KW-0812">Transmembrane</keyword>
<keyword evidence="11" id="KW-1185">Reference proteome</keyword>
<evidence type="ECO:0000256" key="1">
    <source>
        <dbReference type="ARBA" id="ARBA00000085"/>
    </source>
</evidence>
<dbReference type="Pfam" id="PF02518">
    <property type="entry name" value="HATPase_c"/>
    <property type="match status" value="1"/>
</dbReference>
<dbReference type="SMART" id="SM00388">
    <property type="entry name" value="HisKA"/>
    <property type="match status" value="1"/>
</dbReference>
<dbReference type="Gene3D" id="3.30.565.10">
    <property type="entry name" value="Histidine kinase-like ATPase, C-terminal domain"/>
    <property type="match status" value="1"/>
</dbReference>
<evidence type="ECO:0000256" key="2">
    <source>
        <dbReference type="ARBA" id="ARBA00004370"/>
    </source>
</evidence>
<feature type="transmembrane region" description="Helical" evidence="8">
    <location>
        <begin position="75"/>
        <end position="93"/>
    </location>
</feature>
<dbReference type="PROSITE" id="PS50109">
    <property type="entry name" value="HIS_KIN"/>
    <property type="match status" value="1"/>
</dbReference>
<keyword evidence="8" id="KW-1133">Transmembrane helix</keyword>
<evidence type="ECO:0000256" key="6">
    <source>
        <dbReference type="ARBA" id="ARBA00022777"/>
    </source>
</evidence>
<dbReference type="InterPro" id="IPR004358">
    <property type="entry name" value="Sig_transdc_His_kin-like_C"/>
</dbReference>
<dbReference type="EC" id="2.7.13.3" evidence="3"/>
<gene>
    <name evidence="10" type="ORF">HFM93_05675</name>
</gene>
<dbReference type="PANTHER" id="PTHR45453:SF1">
    <property type="entry name" value="PHOSPHATE REGULON SENSOR PROTEIN PHOR"/>
    <property type="match status" value="1"/>
</dbReference>